<protein>
    <submittedName>
        <fullName evidence="3">Uncharacterized protein</fullName>
    </submittedName>
</protein>
<keyword evidence="1" id="KW-0507">mRNA processing</keyword>
<comment type="caution">
    <text evidence="3">The sequence shown here is derived from an EMBL/GenBank/DDBJ whole genome shotgun (WGS) entry which is preliminary data.</text>
</comment>
<keyword evidence="4" id="KW-1185">Reference proteome</keyword>
<feature type="region of interest" description="Disordered" evidence="2">
    <location>
        <begin position="328"/>
        <end position="374"/>
    </location>
</feature>
<evidence type="ECO:0000313" key="3">
    <source>
        <dbReference type="EMBL" id="KAE8241392.1"/>
    </source>
</evidence>
<name>A0A177TFR4_9BASI</name>
<reference evidence="3" key="2">
    <citation type="journal article" date="2019" name="IMA Fungus">
        <title>Genome sequencing and comparison of five Tilletia species to identify candidate genes for the detection of regulated species infecting wheat.</title>
        <authorList>
            <person name="Nguyen H.D.T."/>
            <person name="Sultana T."/>
            <person name="Kesanakurti P."/>
            <person name="Hambleton S."/>
        </authorList>
    </citation>
    <scope>NUCLEOTIDE SEQUENCE</scope>
    <source>
        <strain evidence="3">DAOMC 236416</strain>
    </source>
</reference>
<gene>
    <name evidence="3" type="ORF">A4X13_0g7435</name>
</gene>
<dbReference type="PROSITE" id="PS50158">
    <property type="entry name" value="ZF_CCHC"/>
    <property type="match status" value="1"/>
</dbReference>
<dbReference type="InterPro" id="IPR036875">
    <property type="entry name" value="Znf_CCHC_sf"/>
</dbReference>
<dbReference type="GO" id="GO:0008270">
    <property type="term" value="F:zinc ion binding"/>
    <property type="evidence" value="ECO:0007669"/>
    <property type="project" value="InterPro"/>
</dbReference>
<dbReference type="SMART" id="SM00343">
    <property type="entry name" value="ZnF_C2HC"/>
    <property type="match status" value="1"/>
</dbReference>
<reference evidence="3" key="1">
    <citation type="submission" date="2016-04" db="EMBL/GenBank/DDBJ databases">
        <authorList>
            <person name="Nguyen H.D."/>
            <person name="Samba Siva P."/>
            <person name="Cullis J."/>
            <person name="Levesque C.A."/>
            <person name="Hambleton S."/>
        </authorList>
    </citation>
    <scope>NUCLEOTIDE SEQUENCE</scope>
    <source>
        <strain evidence="3">DAOMC 236416</strain>
    </source>
</reference>
<feature type="compositionally biased region" description="Polar residues" evidence="2">
    <location>
        <begin position="1"/>
        <end position="20"/>
    </location>
</feature>
<dbReference type="EMBL" id="LWDF02000920">
    <property type="protein sequence ID" value="KAE8241392.1"/>
    <property type="molecule type" value="Genomic_DNA"/>
</dbReference>
<proteinExistence type="predicted"/>
<evidence type="ECO:0000313" key="4">
    <source>
        <dbReference type="Proteomes" id="UP000077521"/>
    </source>
</evidence>
<evidence type="ECO:0000256" key="2">
    <source>
        <dbReference type="SAM" id="MobiDB-lite"/>
    </source>
</evidence>
<feature type="region of interest" description="Disordered" evidence="2">
    <location>
        <begin position="1"/>
        <end position="23"/>
    </location>
</feature>
<dbReference type="InterPro" id="IPR001878">
    <property type="entry name" value="Znf_CCHC"/>
</dbReference>
<organism evidence="3 4">
    <name type="scientific">Tilletia indica</name>
    <dbReference type="NCBI Taxonomy" id="43049"/>
    <lineage>
        <taxon>Eukaryota</taxon>
        <taxon>Fungi</taxon>
        <taxon>Dikarya</taxon>
        <taxon>Basidiomycota</taxon>
        <taxon>Ustilaginomycotina</taxon>
        <taxon>Exobasidiomycetes</taxon>
        <taxon>Tilletiales</taxon>
        <taxon>Tilletiaceae</taxon>
        <taxon>Tilletia</taxon>
    </lineage>
</organism>
<dbReference type="Proteomes" id="UP000077521">
    <property type="component" value="Unassembled WGS sequence"/>
</dbReference>
<sequence>MEDVKASSSQDNARPSSTDLSLPAMRAALDGPDLDKLVDLLQRNLNLDIETATIKVLELVAGGTTGPAGSTAAAATTKDSKGKASTVLLINREQQEDLANQRKVAGAVVKLTMDNFVRWLLAFKNLISGIPEACDIILGVEHGDDFENGILATPKYNLALDKELGRVLISTVDLNVVSVLDDAHNNGERRGSVFFQLLRSDLLHDDAASQDSVMMTISSIKQGNHDITTLVKTFRYWFTHADLIGRPVSKSEQVRFFLASLHPRYASLGQSADLMRSQLKKLGLPYEMDFASLQAQALLEEQKWKKNQGQQSADHAFATAFQANGTPYKSSAPANSASSSHNSGKQNKKPFPKKHQPSQPRSFGHSHSKGPRVHTAPGVCSRCMQTGHWAKECRASWEECKGAQSKAGHSAVAFHAIESSLAQATRELQAIQAAQRQQ</sequence>
<dbReference type="SUPFAM" id="SSF57756">
    <property type="entry name" value="Retrovirus zinc finger-like domains"/>
    <property type="match status" value="1"/>
</dbReference>
<dbReference type="GO" id="GO:0003676">
    <property type="term" value="F:nucleic acid binding"/>
    <property type="evidence" value="ECO:0007669"/>
    <property type="project" value="InterPro"/>
</dbReference>
<evidence type="ECO:0000256" key="1">
    <source>
        <dbReference type="ARBA" id="ARBA00022664"/>
    </source>
</evidence>
<dbReference type="GO" id="GO:0006397">
    <property type="term" value="P:mRNA processing"/>
    <property type="evidence" value="ECO:0007669"/>
    <property type="project" value="UniProtKB-KW"/>
</dbReference>
<feature type="compositionally biased region" description="Basic residues" evidence="2">
    <location>
        <begin position="346"/>
        <end position="356"/>
    </location>
</feature>
<feature type="compositionally biased region" description="Low complexity" evidence="2">
    <location>
        <begin position="330"/>
        <end position="343"/>
    </location>
</feature>
<accession>A0A177TFR4</accession>
<dbReference type="AlphaFoldDB" id="A0A177TFR4"/>